<feature type="transmembrane region" description="Helical" evidence="9">
    <location>
        <begin position="117"/>
        <end position="134"/>
    </location>
</feature>
<name>G0IYJ1_CYCMS</name>
<feature type="transmembrane region" description="Helical" evidence="9">
    <location>
        <begin position="17"/>
        <end position="35"/>
    </location>
</feature>
<dbReference type="HOGENOM" id="CLU_013430_0_0_10"/>
<organism evidence="12 13">
    <name type="scientific">Cyclobacterium marinum (strain ATCC 25205 / DSM 745 / LMG 13164 / NCIMB 1802)</name>
    <name type="common">Flectobacillus marinus</name>
    <dbReference type="NCBI Taxonomy" id="880070"/>
    <lineage>
        <taxon>Bacteria</taxon>
        <taxon>Pseudomonadati</taxon>
        <taxon>Bacteroidota</taxon>
        <taxon>Cytophagia</taxon>
        <taxon>Cytophagales</taxon>
        <taxon>Cyclobacteriaceae</taxon>
        <taxon>Cyclobacterium</taxon>
    </lineage>
</organism>
<evidence type="ECO:0000256" key="4">
    <source>
        <dbReference type="ARBA" id="ARBA00022692"/>
    </source>
</evidence>
<dbReference type="InterPro" id="IPR058533">
    <property type="entry name" value="Cation_efflux_TM"/>
</dbReference>
<dbReference type="InterPro" id="IPR050681">
    <property type="entry name" value="CDF/SLC30A"/>
</dbReference>
<dbReference type="AlphaFoldDB" id="G0IYJ1"/>
<feature type="transmembrane region" description="Helical" evidence="9">
    <location>
        <begin position="146"/>
        <end position="169"/>
    </location>
</feature>
<evidence type="ECO:0000259" key="11">
    <source>
        <dbReference type="Pfam" id="PF16916"/>
    </source>
</evidence>
<dbReference type="PANTHER" id="PTHR11562">
    <property type="entry name" value="CATION EFFLUX PROTEIN/ ZINC TRANSPORTER"/>
    <property type="match status" value="1"/>
</dbReference>
<evidence type="ECO:0000256" key="7">
    <source>
        <dbReference type="ARBA" id="ARBA00023065"/>
    </source>
</evidence>
<feature type="domain" description="Cation efflux protein transmembrane" evidence="10">
    <location>
        <begin position="15"/>
        <end position="203"/>
    </location>
</feature>
<sequence length="296" mass="33156">MGAHHHHHHQSGKNLKIAFFLNLGFTLLEIVGGLYVNSISIISDAVHDLGDSLALGSAWYLDKKAGQRSDAKFSFGYSRFSLLGALINSLVLIGGSVFVISEAVGRLLNPEQSDAEGMFYFAILGILVNGYAAWKMSGGKTLNEKVVSWHLLEDVLGWVAVLIVAIVLYFKDIPYLDPALSLFITAYILWGVVGRLKETLYVFLQGVPKEIDLVKIEKELLSIDHVQSLHHTHIWSLEGEHHVFSTHLKLERIDSFDNILSVKNEAKTLLKKYHFKHFTIETELDTENCTLISEDN</sequence>
<keyword evidence="3" id="KW-0813">Transport</keyword>
<accession>G0IYJ1</accession>
<evidence type="ECO:0000313" key="13">
    <source>
        <dbReference type="Proteomes" id="UP000001635"/>
    </source>
</evidence>
<dbReference type="SUPFAM" id="SSF161111">
    <property type="entry name" value="Cation efflux protein transmembrane domain-like"/>
    <property type="match status" value="1"/>
</dbReference>
<reference evidence="13" key="1">
    <citation type="submission" date="2011-07" db="EMBL/GenBank/DDBJ databases">
        <title>The complete genome of Cyclobacterium marinum DSM 745.</title>
        <authorList>
            <person name="Lucas S."/>
            <person name="Han J."/>
            <person name="Lapidus A."/>
            <person name="Bruce D."/>
            <person name="Goodwin L."/>
            <person name="Pitluck S."/>
            <person name="Peters L."/>
            <person name="Kyrpides N."/>
            <person name="Mavromatis K."/>
            <person name="Ivanova N."/>
            <person name="Ovchinnikova G."/>
            <person name="Chertkov O."/>
            <person name="Detter J.C."/>
            <person name="Tapia R."/>
            <person name="Han C."/>
            <person name="Land M."/>
            <person name="Hauser L."/>
            <person name="Markowitz V."/>
            <person name="Cheng J.-F."/>
            <person name="Hugenholtz P."/>
            <person name="Woyke T."/>
            <person name="Wu D."/>
            <person name="Tindall B."/>
            <person name="Schuetze A."/>
            <person name="Brambilla E."/>
            <person name="Klenk H.-P."/>
            <person name="Eisen J.A."/>
        </authorList>
    </citation>
    <scope>NUCLEOTIDE SEQUENCE [LARGE SCALE GENOMIC DNA]</scope>
    <source>
        <strain evidence="13">ATCC 25205 / DSM 745 / LMG 13164 / NCIMB 1802</strain>
    </source>
</reference>
<feature type="domain" description="Cation efflux protein cytoplasmic" evidence="11">
    <location>
        <begin position="208"/>
        <end position="283"/>
    </location>
</feature>
<evidence type="ECO:0000256" key="9">
    <source>
        <dbReference type="SAM" id="Phobius"/>
    </source>
</evidence>
<dbReference type="Proteomes" id="UP000001635">
    <property type="component" value="Chromosome"/>
</dbReference>
<proteinExistence type="inferred from homology"/>
<comment type="similarity">
    <text evidence="2">Belongs to the cation diffusion facilitator (CDF) transporter (TC 2.A.4) family. SLC30A subfamily.</text>
</comment>
<dbReference type="OrthoDB" id="9809646at2"/>
<dbReference type="eggNOG" id="COG1230">
    <property type="taxonomic scope" value="Bacteria"/>
</dbReference>
<evidence type="ECO:0000313" key="12">
    <source>
        <dbReference type="EMBL" id="AEL26414.1"/>
    </source>
</evidence>
<dbReference type="Pfam" id="PF01545">
    <property type="entry name" value="Cation_efflux"/>
    <property type="match status" value="1"/>
</dbReference>
<keyword evidence="5" id="KW-0862">Zinc</keyword>
<dbReference type="InterPro" id="IPR002524">
    <property type="entry name" value="Cation_efflux"/>
</dbReference>
<dbReference type="Gene3D" id="1.20.1510.10">
    <property type="entry name" value="Cation efflux protein transmembrane domain"/>
    <property type="match status" value="1"/>
</dbReference>
<dbReference type="InterPro" id="IPR027470">
    <property type="entry name" value="Cation_efflux_CTD"/>
</dbReference>
<keyword evidence="5" id="KW-0864">Zinc transport</keyword>
<gene>
    <name evidence="12" type="ordered locus">Cycma_2675</name>
</gene>
<dbReference type="RefSeq" id="WP_014020706.1">
    <property type="nucleotide sequence ID" value="NC_015914.1"/>
</dbReference>
<dbReference type="PANTHER" id="PTHR11562:SF17">
    <property type="entry name" value="RE54080P-RELATED"/>
    <property type="match status" value="1"/>
</dbReference>
<dbReference type="Pfam" id="PF16916">
    <property type="entry name" value="ZT_dimer"/>
    <property type="match status" value="1"/>
</dbReference>
<evidence type="ECO:0000256" key="2">
    <source>
        <dbReference type="ARBA" id="ARBA00008873"/>
    </source>
</evidence>
<dbReference type="GO" id="GO:0005886">
    <property type="term" value="C:plasma membrane"/>
    <property type="evidence" value="ECO:0007669"/>
    <property type="project" value="TreeGrafter"/>
</dbReference>
<evidence type="ECO:0000256" key="8">
    <source>
        <dbReference type="ARBA" id="ARBA00023136"/>
    </source>
</evidence>
<evidence type="ECO:0000256" key="1">
    <source>
        <dbReference type="ARBA" id="ARBA00004141"/>
    </source>
</evidence>
<dbReference type="KEGG" id="cmr:Cycma_2675"/>
<keyword evidence="4 9" id="KW-0812">Transmembrane</keyword>
<dbReference type="NCBIfam" id="TIGR01297">
    <property type="entry name" value="CDF"/>
    <property type="match status" value="1"/>
</dbReference>
<evidence type="ECO:0000256" key="6">
    <source>
        <dbReference type="ARBA" id="ARBA00022989"/>
    </source>
</evidence>
<feature type="transmembrane region" description="Helical" evidence="9">
    <location>
        <begin position="175"/>
        <end position="193"/>
    </location>
</feature>
<dbReference type="InterPro" id="IPR027469">
    <property type="entry name" value="Cation_efflux_TMD_sf"/>
</dbReference>
<keyword evidence="13" id="KW-1185">Reference proteome</keyword>
<keyword evidence="6 9" id="KW-1133">Transmembrane helix</keyword>
<evidence type="ECO:0000259" key="10">
    <source>
        <dbReference type="Pfam" id="PF01545"/>
    </source>
</evidence>
<keyword evidence="7" id="KW-0406">Ion transport</keyword>
<evidence type="ECO:0000256" key="5">
    <source>
        <dbReference type="ARBA" id="ARBA00022906"/>
    </source>
</evidence>
<dbReference type="GO" id="GO:0005385">
    <property type="term" value="F:zinc ion transmembrane transporter activity"/>
    <property type="evidence" value="ECO:0007669"/>
    <property type="project" value="TreeGrafter"/>
</dbReference>
<protein>
    <submittedName>
        <fullName evidence="12">Cation diffusion facilitator family transporter</fullName>
    </submittedName>
</protein>
<comment type="subcellular location">
    <subcellularLocation>
        <location evidence="1">Membrane</location>
        <topology evidence="1">Multi-pass membrane protein</topology>
    </subcellularLocation>
</comment>
<keyword evidence="8 9" id="KW-0472">Membrane</keyword>
<dbReference type="EMBL" id="CP002955">
    <property type="protein sequence ID" value="AEL26414.1"/>
    <property type="molecule type" value="Genomic_DNA"/>
</dbReference>
<evidence type="ECO:0000256" key="3">
    <source>
        <dbReference type="ARBA" id="ARBA00022448"/>
    </source>
</evidence>
<feature type="transmembrane region" description="Helical" evidence="9">
    <location>
        <begin position="82"/>
        <end position="105"/>
    </location>
</feature>